<dbReference type="EMBL" id="LT906446">
    <property type="protein sequence ID" value="SNU93658.1"/>
    <property type="molecule type" value="Genomic_DNA"/>
</dbReference>
<evidence type="ECO:0000313" key="2">
    <source>
        <dbReference type="EMBL" id="SNU93658.1"/>
    </source>
</evidence>
<proteinExistence type="predicted"/>
<accession>A0A239T9C9</accession>
<dbReference type="Proteomes" id="UP000215383">
    <property type="component" value="Chromosome 1"/>
</dbReference>
<protein>
    <submittedName>
        <fullName evidence="2">Uncharacterized protein</fullName>
    </submittedName>
</protein>
<dbReference type="eggNOG" id="ENOG5032TEC">
    <property type="taxonomic scope" value="Bacteria"/>
</dbReference>
<evidence type="ECO:0000313" key="3">
    <source>
        <dbReference type="Proteomes" id="UP000215383"/>
    </source>
</evidence>
<reference evidence="2 3" key="1">
    <citation type="submission" date="2017-06" db="EMBL/GenBank/DDBJ databases">
        <authorList>
            <consortium name="Pathogen Informatics"/>
        </authorList>
    </citation>
    <scope>NUCLEOTIDE SEQUENCE [LARGE SCALE GENOMIC DNA]</scope>
    <source>
        <strain evidence="2 3">NCTC10570</strain>
    </source>
</reference>
<keyword evidence="1" id="KW-0732">Signal</keyword>
<dbReference type="GeneID" id="78506097"/>
<gene>
    <name evidence="2" type="ORF">SAMEA4364220_00050</name>
</gene>
<dbReference type="AlphaFoldDB" id="A0A239T9C9"/>
<name>A0A239T9C9_9FIRM</name>
<sequence length="197" mass="22048">MMKRMILSLMCVFTLVLAFSANAALAASDGYFYTSNRFGYTIKCPQKPIAVMDLSIFSPQEKGDILVFENDGYSLTKYWVVSPDAFTNDTFPDLDNISEQDAKDLFAHLMVERGYESVSLVPINGHNAIYAVTAKNIQVDTNKDGKADQTIEEPGQNIETYLKGNKTNYCIVLSSKKAITQDDINAYQYGLLSFREN</sequence>
<feature type="chain" id="PRO_5011247210" evidence="1">
    <location>
        <begin position="27"/>
        <end position="197"/>
    </location>
</feature>
<feature type="signal peptide" evidence="1">
    <location>
        <begin position="1"/>
        <end position="26"/>
    </location>
</feature>
<organism evidence="2 3">
    <name type="scientific">Megamonas hypermegale</name>
    <dbReference type="NCBI Taxonomy" id="158847"/>
    <lineage>
        <taxon>Bacteria</taxon>
        <taxon>Bacillati</taxon>
        <taxon>Bacillota</taxon>
        <taxon>Negativicutes</taxon>
        <taxon>Selenomonadales</taxon>
        <taxon>Selenomonadaceae</taxon>
        <taxon>Megamonas</taxon>
    </lineage>
</organism>
<evidence type="ECO:0000256" key="1">
    <source>
        <dbReference type="SAM" id="SignalP"/>
    </source>
</evidence>
<keyword evidence="3" id="KW-1185">Reference proteome</keyword>
<dbReference type="RefSeq" id="WP_231922683.1">
    <property type="nucleotide sequence ID" value="NZ_CALXYH010000004.1"/>
</dbReference>